<evidence type="ECO:0000259" key="1">
    <source>
        <dbReference type="Pfam" id="PF07007"/>
    </source>
</evidence>
<dbReference type="EMBL" id="BSFE01000002">
    <property type="protein sequence ID" value="GLK51345.1"/>
    <property type="molecule type" value="Genomic_DNA"/>
</dbReference>
<dbReference type="InterPro" id="IPR009739">
    <property type="entry name" value="LprI-like_N"/>
</dbReference>
<reference evidence="2" key="1">
    <citation type="journal article" date="2014" name="Int. J. Syst. Evol. Microbiol.">
        <title>Complete genome sequence of Corynebacterium casei LMG S-19264T (=DSM 44701T), isolated from a smear-ripened cheese.</title>
        <authorList>
            <consortium name="US DOE Joint Genome Institute (JGI-PGF)"/>
            <person name="Walter F."/>
            <person name="Albersmeier A."/>
            <person name="Kalinowski J."/>
            <person name="Ruckert C."/>
        </authorList>
    </citation>
    <scope>NUCLEOTIDE SEQUENCE</scope>
    <source>
        <strain evidence="2">VKM B-1513</strain>
    </source>
</reference>
<evidence type="ECO:0000313" key="3">
    <source>
        <dbReference type="Proteomes" id="UP001143486"/>
    </source>
</evidence>
<gene>
    <name evidence="2" type="ORF">GCM10017621_08530</name>
</gene>
<dbReference type="Gene3D" id="1.20.1270.180">
    <property type="match status" value="1"/>
</dbReference>
<evidence type="ECO:0000313" key="2">
    <source>
        <dbReference type="EMBL" id="GLK51345.1"/>
    </source>
</evidence>
<dbReference type="Proteomes" id="UP001143486">
    <property type="component" value="Unassembled WGS sequence"/>
</dbReference>
<proteinExistence type="predicted"/>
<dbReference type="RefSeq" id="WP_271185728.1">
    <property type="nucleotide sequence ID" value="NZ_BSFE01000002.1"/>
</dbReference>
<keyword evidence="3" id="KW-1185">Reference proteome</keyword>
<name>A0A9W6ILM9_9PROT</name>
<feature type="domain" description="Lysozyme inhibitor LprI-like N-terminal" evidence="1">
    <location>
        <begin position="28"/>
        <end position="129"/>
    </location>
</feature>
<organism evidence="2 3">
    <name type="scientific">Maricaulis virginensis</name>
    <dbReference type="NCBI Taxonomy" id="144022"/>
    <lineage>
        <taxon>Bacteria</taxon>
        <taxon>Pseudomonadati</taxon>
        <taxon>Pseudomonadota</taxon>
        <taxon>Alphaproteobacteria</taxon>
        <taxon>Maricaulales</taxon>
        <taxon>Maricaulaceae</taxon>
        <taxon>Maricaulis</taxon>
    </lineage>
</organism>
<sequence>MITVVALSWAVAAVQMPEFTPPRPAVECSEHLTDWPARRRCLRGLLDDAEAALERAADAALEEARESDFDSGGHFGAEAHFEAAQTAWHAYRDAECDRRTALMFIGEDSREEIGLDCRITLTRARTQELETM</sequence>
<dbReference type="Pfam" id="PF07007">
    <property type="entry name" value="LprI"/>
    <property type="match status" value="1"/>
</dbReference>
<reference evidence="2" key="2">
    <citation type="submission" date="2023-01" db="EMBL/GenBank/DDBJ databases">
        <authorList>
            <person name="Sun Q."/>
            <person name="Evtushenko L."/>
        </authorList>
    </citation>
    <scope>NUCLEOTIDE SEQUENCE</scope>
    <source>
        <strain evidence="2">VKM B-1513</strain>
    </source>
</reference>
<dbReference type="AlphaFoldDB" id="A0A9W6ILM9"/>
<comment type="caution">
    <text evidence="2">The sequence shown here is derived from an EMBL/GenBank/DDBJ whole genome shotgun (WGS) entry which is preliminary data.</text>
</comment>
<protein>
    <recommendedName>
        <fullName evidence="1">Lysozyme inhibitor LprI-like N-terminal domain-containing protein</fullName>
    </recommendedName>
</protein>
<accession>A0A9W6ILM9</accession>